<proteinExistence type="predicted"/>
<protein>
    <submittedName>
        <fullName evidence="1">Uncharacterized protein</fullName>
    </submittedName>
</protein>
<organism evidence="1 2">
    <name type="scientific">Calicophoron daubneyi</name>
    <name type="common">Rumen fluke</name>
    <name type="synonym">Paramphistomum daubneyi</name>
    <dbReference type="NCBI Taxonomy" id="300641"/>
    <lineage>
        <taxon>Eukaryota</taxon>
        <taxon>Metazoa</taxon>
        <taxon>Spiralia</taxon>
        <taxon>Lophotrochozoa</taxon>
        <taxon>Platyhelminthes</taxon>
        <taxon>Trematoda</taxon>
        <taxon>Digenea</taxon>
        <taxon>Plagiorchiida</taxon>
        <taxon>Pronocephalata</taxon>
        <taxon>Paramphistomoidea</taxon>
        <taxon>Paramphistomidae</taxon>
        <taxon>Calicophoron</taxon>
    </lineage>
</organism>
<gene>
    <name evidence="1" type="ORF">CDAUBV1_LOCUS13766</name>
</gene>
<name>A0AAV2TRJ3_CALDB</name>
<dbReference type="AlphaFoldDB" id="A0AAV2TRJ3"/>
<accession>A0AAV2TRJ3</accession>
<reference evidence="1" key="1">
    <citation type="submission" date="2024-06" db="EMBL/GenBank/DDBJ databases">
        <authorList>
            <person name="Liu X."/>
            <person name="Lenzi L."/>
            <person name="Haldenby T S."/>
            <person name="Uol C."/>
        </authorList>
    </citation>
    <scope>NUCLEOTIDE SEQUENCE</scope>
</reference>
<dbReference type="Proteomes" id="UP001497525">
    <property type="component" value="Unassembled WGS sequence"/>
</dbReference>
<evidence type="ECO:0000313" key="2">
    <source>
        <dbReference type="Proteomes" id="UP001497525"/>
    </source>
</evidence>
<sequence length="213" mass="24141">MEILVSEIAQITKTSLNLIEEIGRLSKDYSGMVRNRALRFYVAAQSATLKTLRALSGVRPDKSINQYMNEKRLFTVTSRENMEIFPRFTEILIQCIKKNQGNFHILNLVLDYVAFATESETAPDGHHKGTLAQLLTSQTLEYQQNLILLLKAYLTVPNPALDTCAHNFGSNVLIKMHRLENVMRNKLSALRKTSKSSKGSFGHMHECKNNIDV</sequence>
<evidence type="ECO:0000313" key="1">
    <source>
        <dbReference type="EMBL" id="CAL5138900.1"/>
    </source>
</evidence>
<comment type="caution">
    <text evidence="1">The sequence shown here is derived from an EMBL/GenBank/DDBJ whole genome shotgun (WGS) entry which is preliminary data.</text>
</comment>
<dbReference type="EMBL" id="CAXLJL010000545">
    <property type="protein sequence ID" value="CAL5138900.1"/>
    <property type="molecule type" value="Genomic_DNA"/>
</dbReference>